<keyword evidence="3" id="KW-1185">Reference proteome</keyword>
<proteinExistence type="predicted"/>
<sequence>MYSAGAFWLNGTSYEYHILESNIYPNIGKYDNLLVNDTDSFATTRLVDGEHHLRSTSDHNHAAEANRINVIRSVNTVKERARETSERPAQIIQTVAANSSREIHPYLPSRDALSQTVKRIRRSELPTEPESLDDLVIPENLTTTFDGSAFLIRDSDLGQNRILIFTTTSNIRYLEQSPFWIMDGTFKTVPTIFKQLYTIHGSVGGNDNSRIMPLVYALMSSKSEQCYRRLFQDIINFSEEENIDLQPQFILTDFEQAAINAAREEFPGVRNKGCHFHLAQNVYRRVQMSGLSTQYGNNENFSLLIRHIPALAFLPPMKFLRLLMN</sequence>
<dbReference type="Proteomes" id="UP000789739">
    <property type="component" value="Unassembled WGS sequence"/>
</dbReference>
<comment type="caution">
    <text evidence="2">The sequence shown here is derived from an EMBL/GenBank/DDBJ whole genome shotgun (WGS) entry which is preliminary data.</text>
</comment>
<dbReference type="PANTHER" id="PTHR47160:SF10">
    <property type="entry name" value="MULE TRANSPOSASE DOMAIN-CONTAINING PROTEIN"/>
    <property type="match status" value="1"/>
</dbReference>
<evidence type="ECO:0000313" key="3">
    <source>
        <dbReference type="Proteomes" id="UP000789739"/>
    </source>
</evidence>
<dbReference type="Pfam" id="PF10551">
    <property type="entry name" value="MULE"/>
    <property type="match status" value="1"/>
</dbReference>
<organism evidence="2 3">
    <name type="scientific">Paraglomus brasilianum</name>
    <dbReference type="NCBI Taxonomy" id="144538"/>
    <lineage>
        <taxon>Eukaryota</taxon>
        <taxon>Fungi</taxon>
        <taxon>Fungi incertae sedis</taxon>
        <taxon>Mucoromycota</taxon>
        <taxon>Glomeromycotina</taxon>
        <taxon>Glomeromycetes</taxon>
        <taxon>Paraglomerales</taxon>
        <taxon>Paraglomeraceae</taxon>
        <taxon>Paraglomus</taxon>
    </lineage>
</organism>
<accession>A0A9N9AS78</accession>
<evidence type="ECO:0000313" key="2">
    <source>
        <dbReference type="EMBL" id="CAG8540788.1"/>
    </source>
</evidence>
<dbReference type="EMBL" id="CAJVPI010000483">
    <property type="protein sequence ID" value="CAG8540788.1"/>
    <property type="molecule type" value="Genomic_DNA"/>
</dbReference>
<evidence type="ECO:0000259" key="1">
    <source>
        <dbReference type="Pfam" id="PF10551"/>
    </source>
</evidence>
<name>A0A9N9AS78_9GLOM</name>
<dbReference type="AlphaFoldDB" id="A0A9N9AS78"/>
<feature type="domain" description="MULE transposase" evidence="1">
    <location>
        <begin position="180"/>
        <end position="281"/>
    </location>
</feature>
<dbReference type="InterPro" id="IPR018289">
    <property type="entry name" value="MULE_transposase_dom"/>
</dbReference>
<dbReference type="PANTHER" id="PTHR47160">
    <property type="entry name" value="PUTATIVE-RELATED"/>
    <property type="match status" value="1"/>
</dbReference>
<protein>
    <submittedName>
        <fullName evidence="2">7046_t:CDS:1</fullName>
    </submittedName>
</protein>
<gene>
    <name evidence="2" type="ORF">PBRASI_LOCUS4576</name>
</gene>
<reference evidence="2" key="1">
    <citation type="submission" date="2021-06" db="EMBL/GenBank/DDBJ databases">
        <authorList>
            <person name="Kallberg Y."/>
            <person name="Tangrot J."/>
            <person name="Rosling A."/>
        </authorList>
    </citation>
    <scope>NUCLEOTIDE SEQUENCE</scope>
    <source>
        <strain evidence="2">BR232B</strain>
    </source>
</reference>
<dbReference type="OrthoDB" id="2430538at2759"/>